<reference evidence="3 4" key="1">
    <citation type="submission" date="2021-03" db="EMBL/GenBank/DDBJ databases">
        <title>Five novel Rahnella species.</title>
        <authorList>
            <person name="Brady C."/>
            <person name="Asselin J."/>
            <person name="Beer S."/>
            <person name="Bruberg M.B."/>
            <person name="Crampton B."/>
            <person name="Venter S."/>
            <person name="Arnold D."/>
            <person name="Denman S."/>
        </authorList>
    </citation>
    <scope>NUCLEOTIDE SEQUENCE [LARGE SCALE GENOMIC DNA]</scope>
    <source>
        <strain evidence="3 4">H11b</strain>
    </source>
</reference>
<gene>
    <name evidence="3" type="ORF">J1778_18520</name>
</gene>
<protein>
    <submittedName>
        <fullName evidence="3">Fimbria/pilus periplasmic chaperone</fullName>
    </submittedName>
</protein>
<dbReference type="InterPro" id="IPR016147">
    <property type="entry name" value="Pili_assmbl_chaperone_N"/>
</dbReference>
<feature type="domain" description="Pili assembly chaperone N-terminal" evidence="1">
    <location>
        <begin position="22"/>
        <end position="136"/>
    </location>
</feature>
<dbReference type="EMBL" id="JAFMOW010000066">
    <property type="protein sequence ID" value="MBU9857269.1"/>
    <property type="molecule type" value="Genomic_DNA"/>
</dbReference>
<dbReference type="PANTHER" id="PTHR30251:SF9">
    <property type="entry name" value="CHAPERONE PROTEIN CAF1M"/>
    <property type="match status" value="1"/>
</dbReference>
<evidence type="ECO:0000259" key="1">
    <source>
        <dbReference type="Pfam" id="PF00345"/>
    </source>
</evidence>
<dbReference type="InterPro" id="IPR050643">
    <property type="entry name" value="Periplasmic_pilus_chap"/>
</dbReference>
<dbReference type="Pfam" id="PF00345">
    <property type="entry name" value="PapD_N"/>
    <property type="match status" value="1"/>
</dbReference>
<comment type="caution">
    <text evidence="3">The sequence shown here is derived from an EMBL/GenBank/DDBJ whole genome shotgun (WGS) entry which is preliminary data.</text>
</comment>
<proteinExistence type="predicted"/>
<dbReference type="Pfam" id="PF02753">
    <property type="entry name" value="PapD_C"/>
    <property type="match status" value="1"/>
</dbReference>
<evidence type="ECO:0000313" key="4">
    <source>
        <dbReference type="Proteomes" id="UP000734343"/>
    </source>
</evidence>
<organism evidence="3 4">
    <name type="scientific">Rahnella bonaserana</name>
    <dbReference type="NCBI Taxonomy" id="2816248"/>
    <lineage>
        <taxon>Bacteria</taxon>
        <taxon>Pseudomonadati</taxon>
        <taxon>Pseudomonadota</taxon>
        <taxon>Gammaproteobacteria</taxon>
        <taxon>Enterobacterales</taxon>
        <taxon>Yersiniaceae</taxon>
        <taxon>Rahnella</taxon>
    </lineage>
</organism>
<evidence type="ECO:0000259" key="2">
    <source>
        <dbReference type="Pfam" id="PF02753"/>
    </source>
</evidence>
<dbReference type="InterPro" id="IPR016148">
    <property type="entry name" value="Pili_assmbl_chaperone_C"/>
</dbReference>
<dbReference type="RefSeq" id="WP_217174575.1">
    <property type="nucleotide sequence ID" value="NZ_JAFMOW010000066.1"/>
</dbReference>
<evidence type="ECO:0000313" key="3">
    <source>
        <dbReference type="EMBL" id="MBU9857269.1"/>
    </source>
</evidence>
<dbReference type="PANTHER" id="PTHR30251">
    <property type="entry name" value="PILUS ASSEMBLY CHAPERONE"/>
    <property type="match status" value="1"/>
</dbReference>
<name>A0ABS6LYW0_9GAMM</name>
<sequence length="223" mass="24685">MKSFKYVLSGFLLTYIYAAQAGVIVGGTRVIYDGAKKEMSLSVENPDKIEYLIQSWVENIEGNNSKAPFVITPPLFRLDSGQKNILRIVGTGNLLADHESLFWLNIKSIPSVEKRDNTLQLAIKTRIKLIYRPEALKGVSPEEVTDKLVWKKQGNKLLVNNPTAYYMNFSTVTINGTAVKDALWVAPRSDATFSLPAGSSSNEVHWKLISDYGAAGNDHHAGI</sequence>
<dbReference type="Proteomes" id="UP000734343">
    <property type="component" value="Unassembled WGS sequence"/>
</dbReference>
<accession>A0ABS6LYW0</accession>
<keyword evidence="4" id="KW-1185">Reference proteome</keyword>
<feature type="domain" description="Pili assembly chaperone C-terminal" evidence="2">
    <location>
        <begin position="159"/>
        <end position="215"/>
    </location>
</feature>